<dbReference type="InterPro" id="IPR011990">
    <property type="entry name" value="TPR-like_helical_dom_sf"/>
</dbReference>
<reference evidence="11 12" key="1">
    <citation type="submission" date="2023-06" db="EMBL/GenBank/DDBJ databases">
        <title>Pelomonas sp. PFR6 16S ribosomal RNA gene Genome sequencing and assembly.</title>
        <authorList>
            <person name="Woo H."/>
        </authorList>
    </citation>
    <scope>NUCLEOTIDE SEQUENCE [LARGE SCALE GENOMIC DNA]</scope>
    <source>
        <strain evidence="11 12">PFR6</strain>
    </source>
</reference>
<evidence type="ECO:0000256" key="9">
    <source>
        <dbReference type="SAM" id="Phobius"/>
    </source>
</evidence>
<keyword evidence="12" id="KW-1185">Reference proteome</keyword>
<evidence type="ECO:0000259" key="10">
    <source>
        <dbReference type="Pfam" id="PF09976"/>
    </source>
</evidence>
<dbReference type="InterPro" id="IPR026039">
    <property type="entry name" value="YfgM"/>
</dbReference>
<protein>
    <recommendedName>
        <fullName evidence="8">Ancillary SecYEG translocon subunit</fullName>
    </recommendedName>
</protein>
<proteinExistence type="inferred from homology"/>
<keyword evidence="2" id="KW-1003">Cell membrane</keyword>
<evidence type="ECO:0000256" key="5">
    <source>
        <dbReference type="ARBA" id="ARBA00023136"/>
    </source>
</evidence>
<dbReference type="PANTHER" id="PTHR38035:SF1">
    <property type="entry name" value="ANCILLARY SECYEG TRANSLOCON SUBUNIT"/>
    <property type="match status" value="1"/>
</dbReference>
<organism evidence="11 12">
    <name type="scientific">Roseateles violae</name>
    <dbReference type="NCBI Taxonomy" id="3058042"/>
    <lineage>
        <taxon>Bacteria</taxon>
        <taxon>Pseudomonadati</taxon>
        <taxon>Pseudomonadota</taxon>
        <taxon>Betaproteobacteria</taxon>
        <taxon>Burkholderiales</taxon>
        <taxon>Sphaerotilaceae</taxon>
        <taxon>Roseateles</taxon>
    </lineage>
</organism>
<keyword evidence="6" id="KW-0143">Chaperone</keyword>
<keyword evidence="3 9" id="KW-0812">Transmembrane</keyword>
<evidence type="ECO:0000313" key="11">
    <source>
        <dbReference type="EMBL" id="MDN3923026.1"/>
    </source>
</evidence>
<dbReference type="PIRSF" id="PIRSF006170">
    <property type="entry name" value="YfgM"/>
    <property type="match status" value="1"/>
</dbReference>
<evidence type="ECO:0000256" key="8">
    <source>
        <dbReference type="ARBA" id="ARBA00024235"/>
    </source>
</evidence>
<feature type="domain" description="Ancillary SecYEG translocon subunit/Cell division coordinator CpoB TPR" evidence="10">
    <location>
        <begin position="17"/>
        <end position="210"/>
    </location>
</feature>
<dbReference type="PANTHER" id="PTHR38035">
    <property type="entry name" value="UPF0070 PROTEIN YFGM"/>
    <property type="match status" value="1"/>
</dbReference>
<evidence type="ECO:0000256" key="2">
    <source>
        <dbReference type="ARBA" id="ARBA00022475"/>
    </source>
</evidence>
<keyword evidence="5 9" id="KW-0472">Membrane</keyword>
<dbReference type="InterPro" id="IPR018704">
    <property type="entry name" value="SecYEG/CpoB_TPR"/>
</dbReference>
<dbReference type="EMBL" id="JAUHHC010000007">
    <property type="protein sequence ID" value="MDN3923026.1"/>
    <property type="molecule type" value="Genomic_DNA"/>
</dbReference>
<dbReference type="Gene3D" id="1.25.40.10">
    <property type="entry name" value="Tetratricopeptide repeat domain"/>
    <property type="match status" value="1"/>
</dbReference>
<accession>A0ABT8DZJ9</accession>
<sequence>MASHLDLEEQEQLDQLKAFWKQWGNLITWVLTLVLAAYAGWMGWNWWQRDQAAKAAAMYEELDRAVQAGDADRAGAVFGDLKERYARTGYAAQGALQTAKLQFDKGQADKARASLAWVTENGSEDEYRELARLRLAGLQLDAKQYDEAAKTLDGIKSADFAALVADRRGDLAMLQGKPEQARAEYQKALAAMDKAVDYRRLIEAKLAALGVATEEPKTAAAK</sequence>
<evidence type="ECO:0000256" key="1">
    <source>
        <dbReference type="ARBA" id="ARBA00004401"/>
    </source>
</evidence>
<comment type="similarity">
    <text evidence="7">Belongs to the YfgM family.</text>
</comment>
<evidence type="ECO:0000256" key="7">
    <source>
        <dbReference type="ARBA" id="ARBA00024197"/>
    </source>
</evidence>
<dbReference type="Proteomes" id="UP001228044">
    <property type="component" value="Unassembled WGS sequence"/>
</dbReference>
<gene>
    <name evidence="11" type="ORF">QWJ38_22285</name>
</gene>
<keyword evidence="4 9" id="KW-1133">Transmembrane helix</keyword>
<dbReference type="RefSeq" id="WP_290361340.1">
    <property type="nucleotide sequence ID" value="NZ_JAUHHC010000007.1"/>
</dbReference>
<evidence type="ECO:0000256" key="6">
    <source>
        <dbReference type="ARBA" id="ARBA00023186"/>
    </source>
</evidence>
<evidence type="ECO:0000313" key="12">
    <source>
        <dbReference type="Proteomes" id="UP001228044"/>
    </source>
</evidence>
<comment type="caution">
    <text evidence="11">The sequence shown here is derived from an EMBL/GenBank/DDBJ whole genome shotgun (WGS) entry which is preliminary data.</text>
</comment>
<name>A0ABT8DZJ9_9BURK</name>
<comment type="subcellular location">
    <subcellularLocation>
        <location evidence="1">Cell membrane</location>
        <topology evidence="1">Single-pass type II membrane protein</topology>
    </subcellularLocation>
</comment>
<evidence type="ECO:0000256" key="4">
    <source>
        <dbReference type="ARBA" id="ARBA00022989"/>
    </source>
</evidence>
<feature type="transmembrane region" description="Helical" evidence="9">
    <location>
        <begin position="26"/>
        <end position="44"/>
    </location>
</feature>
<evidence type="ECO:0000256" key="3">
    <source>
        <dbReference type="ARBA" id="ARBA00022692"/>
    </source>
</evidence>
<dbReference type="Pfam" id="PF09976">
    <property type="entry name" value="TPR_21"/>
    <property type="match status" value="1"/>
</dbReference>